<reference evidence="2" key="1">
    <citation type="journal article" date="2023" name="Mol. Phylogenet. Evol.">
        <title>Genome-scale phylogeny and comparative genomics of the fungal order Sordariales.</title>
        <authorList>
            <person name="Hensen N."/>
            <person name="Bonometti L."/>
            <person name="Westerberg I."/>
            <person name="Brannstrom I.O."/>
            <person name="Guillou S."/>
            <person name="Cros-Aarteil S."/>
            <person name="Calhoun S."/>
            <person name="Haridas S."/>
            <person name="Kuo A."/>
            <person name="Mondo S."/>
            <person name="Pangilinan J."/>
            <person name="Riley R."/>
            <person name="LaButti K."/>
            <person name="Andreopoulos B."/>
            <person name="Lipzen A."/>
            <person name="Chen C."/>
            <person name="Yan M."/>
            <person name="Daum C."/>
            <person name="Ng V."/>
            <person name="Clum A."/>
            <person name="Steindorff A."/>
            <person name="Ohm R.A."/>
            <person name="Martin F."/>
            <person name="Silar P."/>
            <person name="Natvig D.O."/>
            <person name="Lalanne C."/>
            <person name="Gautier V."/>
            <person name="Ament-Velasquez S.L."/>
            <person name="Kruys A."/>
            <person name="Hutchinson M.I."/>
            <person name="Powell A.J."/>
            <person name="Barry K."/>
            <person name="Miller A.N."/>
            <person name="Grigoriev I.V."/>
            <person name="Debuchy R."/>
            <person name="Gladieux P."/>
            <person name="Hiltunen Thoren M."/>
            <person name="Johannesson H."/>
        </authorList>
    </citation>
    <scope>NUCLEOTIDE SEQUENCE</scope>
    <source>
        <strain evidence="2">CBS 141.50</strain>
    </source>
</reference>
<feature type="region of interest" description="Disordered" evidence="1">
    <location>
        <begin position="1"/>
        <end position="168"/>
    </location>
</feature>
<evidence type="ECO:0000313" key="2">
    <source>
        <dbReference type="EMBL" id="KAK4144086.1"/>
    </source>
</evidence>
<dbReference type="EMBL" id="MU853580">
    <property type="protein sequence ID" value="KAK4144086.1"/>
    <property type="molecule type" value="Genomic_DNA"/>
</dbReference>
<gene>
    <name evidence="2" type="ORF">C8A04DRAFT_28205</name>
</gene>
<name>A0AAN6V454_9PEZI</name>
<feature type="compositionally biased region" description="Polar residues" evidence="1">
    <location>
        <begin position="36"/>
        <end position="54"/>
    </location>
</feature>
<dbReference type="InterPro" id="IPR032675">
    <property type="entry name" value="LRR_dom_sf"/>
</dbReference>
<feature type="compositionally biased region" description="Acidic residues" evidence="1">
    <location>
        <begin position="94"/>
        <end position="113"/>
    </location>
</feature>
<feature type="compositionally biased region" description="Polar residues" evidence="1">
    <location>
        <begin position="743"/>
        <end position="752"/>
    </location>
</feature>
<feature type="compositionally biased region" description="Polar residues" evidence="1">
    <location>
        <begin position="631"/>
        <end position="642"/>
    </location>
</feature>
<feature type="compositionally biased region" description="Basic residues" evidence="1">
    <location>
        <begin position="127"/>
        <end position="147"/>
    </location>
</feature>
<feature type="region of interest" description="Disordered" evidence="1">
    <location>
        <begin position="743"/>
        <end position="782"/>
    </location>
</feature>
<feature type="compositionally biased region" description="Low complexity" evidence="1">
    <location>
        <begin position="658"/>
        <end position="667"/>
    </location>
</feature>
<dbReference type="AlphaFoldDB" id="A0AAN6V454"/>
<feature type="compositionally biased region" description="Low complexity" evidence="1">
    <location>
        <begin position="71"/>
        <end position="81"/>
    </location>
</feature>
<organism evidence="2 3">
    <name type="scientific">Dichotomopilus funicola</name>
    <dbReference type="NCBI Taxonomy" id="1934379"/>
    <lineage>
        <taxon>Eukaryota</taxon>
        <taxon>Fungi</taxon>
        <taxon>Dikarya</taxon>
        <taxon>Ascomycota</taxon>
        <taxon>Pezizomycotina</taxon>
        <taxon>Sordariomycetes</taxon>
        <taxon>Sordariomycetidae</taxon>
        <taxon>Sordariales</taxon>
        <taxon>Chaetomiaceae</taxon>
        <taxon>Dichotomopilus</taxon>
    </lineage>
</organism>
<feature type="compositionally biased region" description="Acidic residues" evidence="1">
    <location>
        <begin position="755"/>
        <end position="782"/>
    </location>
</feature>
<accession>A0AAN6V454</accession>
<comment type="caution">
    <text evidence="2">The sequence shown here is derived from an EMBL/GenBank/DDBJ whole genome shotgun (WGS) entry which is preliminary data.</text>
</comment>
<evidence type="ECO:0000313" key="3">
    <source>
        <dbReference type="Proteomes" id="UP001302676"/>
    </source>
</evidence>
<protein>
    <submittedName>
        <fullName evidence="2">Uncharacterized protein</fullName>
    </submittedName>
</protein>
<sequence>MEPAESARCLRPRQAPGMPARPAGSAVPKAGGGRMTRSSAALTITSPTNRSSTVPPLLSIPVRSHKRARSSSKSASQSQQAKRTRPSTRKLGFYEEDSETWDDGDDEGDEDDEPLLRPSPKVEQKSTPRKQRNLKASRTITPKKSKSLTRAIKSPLQQAAKKTPTAKDNTVAAEDSPFIPDWASLPYLILLQIFRDAAAPLTQLDQVKWLVATSGVCRAFAEPALTPLYEAPPLLTRSMTHGLVSLLAKDPSTTLFNYRNKVIELVVDVEEISSRTFKGRPLDLEGLVRNVPRLKSLQFLHWKDDPPYRSLEGNLRWSYPVSLFWGLNGDPNPRRGTPGHNHVRLAAWQWNRRLMGSDLNLDGIASLHQTPAFVGLEKVTFVNYQVPSLHAKEADDDHQIDTLDQEMIQKLANAINALPALKHLTFESSTAVNWRLLPLLPKNLESLELINCWDVKGEDFSSYLLSSGYRLKRLLLLHNQSLDLSFVTILGEACPNLRLLYVDCKTFNHHEFYHDSDPSYEQLLMAGQVPVWPESLESLQMLNMKKWTAEAAETLFRSLVDAAPKLHSLRRIDLKAMLSIPIQERSHLRNKWARKLKHIFLREFHDPTSLFSLRHRLPQDPGNPVKGVSKKSGTSRTTQKTTVPDVPSRRSSRITAKSSHPSSRASSIGRDLRHGLNRPSYADPDTDEDMDMDDEGGDELGERNEESAGPHSPASSSRTGDGDGEEVTFRHGLCEKVEVQLDNQKSVETTLTMDDFLDDENDDLSDDDWMGEDEDSDGAYAW</sequence>
<dbReference type="RefSeq" id="XP_062637457.1">
    <property type="nucleotide sequence ID" value="XM_062780559.1"/>
</dbReference>
<dbReference type="PANTHER" id="PTHR34755">
    <property type="entry name" value="SERINE/ARGININE REPETITIVE MATRIX PROTEIN 3-RELATED"/>
    <property type="match status" value="1"/>
</dbReference>
<proteinExistence type="predicted"/>
<dbReference type="SUPFAM" id="SSF52047">
    <property type="entry name" value="RNI-like"/>
    <property type="match status" value="1"/>
</dbReference>
<dbReference type="GeneID" id="87817172"/>
<dbReference type="PANTHER" id="PTHR34755:SF4">
    <property type="entry name" value="F-BOX DOMAIN-CONTAINING PROTEIN"/>
    <property type="match status" value="1"/>
</dbReference>
<dbReference type="Gene3D" id="3.80.10.10">
    <property type="entry name" value="Ribonuclease Inhibitor"/>
    <property type="match status" value="1"/>
</dbReference>
<feature type="compositionally biased region" description="Acidic residues" evidence="1">
    <location>
        <begin position="684"/>
        <end position="699"/>
    </location>
</feature>
<feature type="region of interest" description="Disordered" evidence="1">
    <location>
        <begin position="614"/>
        <end position="731"/>
    </location>
</feature>
<dbReference type="InterPro" id="IPR052109">
    <property type="entry name" value="SRRM_Domain-Containing"/>
</dbReference>
<reference evidence="2" key="2">
    <citation type="submission" date="2023-05" db="EMBL/GenBank/DDBJ databases">
        <authorList>
            <consortium name="Lawrence Berkeley National Laboratory"/>
            <person name="Steindorff A."/>
            <person name="Hensen N."/>
            <person name="Bonometti L."/>
            <person name="Westerberg I."/>
            <person name="Brannstrom I.O."/>
            <person name="Guillou S."/>
            <person name="Cros-Aarteil S."/>
            <person name="Calhoun S."/>
            <person name="Haridas S."/>
            <person name="Kuo A."/>
            <person name="Mondo S."/>
            <person name="Pangilinan J."/>
            <person name="Riley R."/>
            <person name="Labutti K."/>
            <person name="Andreopoulos B."/>
            <person name="Lipzen A."/>
            <person name="Chen C."/>
            <person name="Yanf M."/>
            <person name="Daum C."/>
            <person name="Ng V."/>
            <person name="Clum A."/>
            <person name="Ohm R."/>
            <person name="Martin F."/>
            <person name="Silar P."/>
            <person name="Natvig D."/>
            <person name="Lalanne C."/>
            <person name="Gautier V."/>
            <person name="Ament-Velasquez S.L."/>
            <person name="Kruys A."/>
            <person name="Hutchinson M.I."/>
            <person name="Powell A.J."/>
            <person name="Barry K."/>
            <person name="Miller A.N."/>
            <person name="Grigoriev I.V."/>
            <person name="Debuchy R."/>
            <person name="Gladieux P."/>
            <person name="Thoren M.H."/>
            <person name="Johannesson H."/>
        </authorList>
    </citation>
    <scope>NUCLEOTIDE SEQUENCE</scope>
    <source>
        <strain evidence="2">CBS 141.50</strain>
    </source>
</reference>
<keyword evidence="3" id="KW-1185">Reference proteome</keyword>
<evidence type="ECO:0000256" key="1">
    <source>
        <dbReference type="SAM" id="MobiDB-lite"/>
    </source>
</evidence>
<dbReference type="Proteomes" id="UP001302676">
    <property type="component" value="Unassembled WGS sequence"/>
</dbReference>